<organism evidence="2 3">
    <name type="scientific">Nocardia tenerifensis</name>
    <dbReference type="NCBI Taxonomy" id="228006"/>
    <lineage>
        <taxon>Bacteria</taxon>
        <taxon>Bacillati</taxon>
        <taxon>Actinomycetota</taxon>
        <taxon>Actinomycetes</taxon>
        <taxon>Mycobacteriales</taxon>
        <taxon>Nocardiaceae</taxon>
        <taxon>Nocardia</taxon>
    </lineage>
</organism>
<comment type="caution">
    <text evidence="2">The sequence shown here is derived from an EMBL/GenBank/DDBJ whole genome shotgun (WGS) entry which is preliminary data.</text>
</comment>
<feature type="compositionally biased region" description="Low complexity" evidence="1">
    <location>
        <begin position="37"/>
        <end position="53"/>
    </location>
</feature>
<protein>
    <submittedName>
        <fullName evidence="2">Uncharacterized protein</fullName>
    </submittedName>
</protein>
<feature type="region of interest" description="Disordered" evidence="1">
    <location>
        <begin position="34"/>
        <end position="53"/>
    </location>
</feature>
<dbReference type="RefSeq" id="WP_170160098.1">
    <property type="nucleotide sequence ID" value="NZ_QJKF01000013.1"/>
</dbReference>
<proteinExistence type="predicted"/>
<dbReference type="Proteomes" id="UP000247569">
    <property type="component" value="Unassembled WGS sequence"/>
</dbReference>
<sequence>MVVLLLVGIGTASAGVIAAHGLVVAAHLAQRRPAPRSRAVAMDAPAAAPRVSA</sequence>
<dbReference type="AlphaFoldDB" id="A0A318KFU8"/>
<reference evidence="2 3" key="1">
    <citation type="submission" date="2018-05" db="EMBL/GenBank/DDBJ databases">
        <title>Genomic Encyclopedia of Type Strains, Phase IV (KMG-IV): sequencing the most valuable type-strain genomes for metagenomic binning, comparative biology and taxonomic classification.</title>
        <authorList>
            <person name="Goeker M."/>
        </authorList>
    </citation>
    <scope>NUCLEOTIDE SEQUENCE [LARGE SCALE GENOMIC DNA]</scope>
    <source>
        <strain evidence="2 3">DSM 44704</strain>
    </source>
</reference>
<evidence type="ECO:0000313" key="2">
    <source>
        <dbReference type="EMBL" id="PXX58748.1"/>
    </source>
</evidence>
<keyword evidence="3" id="KW-1185">Reference proteome</keyword>
<name>A0A318KFU8_9NOCA</name>
<dbReference type="EMBL" id="QJKF01000013">
    <property type="protein sequence ID" value="PXX58748.1"/>
    <property type="molecule type" value="Genomic_DNA"/>
</dbReference>
<accession>A0A318KFU8</accession>
<evidence type="ECO:0000256" key="1">
    <source>
        <dbReference type="SAM" id="MobiDB-lite"/>
    </source>
</evidence>
<evidence type="ECO:0000313" key="3">
    <source>
        <dbReference type="Proteomes" id="UP000247569"/>
    </source>
</evidence>
<gene>
    <name evidence="2" type="ORF">DFR70_11383</name>
</gene>